<name>A0A1W1VXK2_9BACT</name>
<evidence type="ECO:0000259" key="1">
    <source>
        <dbReference type="PROSITE" id="PS51186"/>
    </source>
</evidence>
<dbReference type="RefSeq" id="WP_084446729.1">
    <property type="nucleotide sequence ID" value="NZ_FWWW01000079.1"/>
</dbReference>
<dbReference type="InterPro" id="IPR051531">
    <property type="entry name" value="N-acetyltransferase"/>
</dbReference>
<feature type="domain" description="N-acetyltransferase" evidence="1">
    <location>
        <begin position="20"/>
        <end position="183"/>
    </location>
</feature>
<dbReference type="SUPFAM" id="SSF55729">
    <property type="entry name" value="Acyl-CoA N-acyltransferases (Nat)"/>
    <property type="match status" value="1"/>
</dbReference>
<gene>
    <name evidence="2" type="ORF">SAMN00120144_4162</name>
</gene>
<sequence>MPESALFPYHPVPVLQTARLLLRGYRPDDLPVFLAMFQNPDFYRYLTGRPLMEEEAWTTLLRSAGHWVLQGFGFWAVEEKATGHFIGSVGFVDRKRSISPPINGAPEIGWVLDPATHGRGYATEAVQAALAWGDAHFRGARTVCIMDPDNQASRRIAAKFGYHEYARTIYHDQPTLMLERPAQS</sequence>
<reference evidence="2 3" key="1">
    <citation type="submission" date="2017-04" db="EMBL/GenBank/DDBJ databases">
        <authorList>
            <person name="Afonso C.L."/>
            <person name="Miller P.J."/>
            <person name="Scott M.A."/>
            <person name="Spackman E."/>
            <person name="Goraichik I."/>
            <person name="Dimitrov K.M."/>
            <person name="Suarez D.L."/>
            <person name="Swayne D.E."/>
        </authorList>
    </citation>
    <scope>NUCLEOTIDE SEQUENCE [LARGE SCALE GENOMIC DNA]</scope>
    <source>
        <strain evidence="2 3">DSM 11622</strain>
    </source>
</reference>
<organism evidence="2 3">
    <name type="scientific">Hymenobacter roseosalivarius DSM 11622</name>
    <dbReference type="NCBI Taxonomy" id="645990"/>
    <lineage>
        <taxon>Bacteria</taxon>
        <taxon>Pseudomonadati</taxon>
        <taxon>Bacteroidota</taxon>
        <taxon>Cytophagia</taxon>
        <taxon>Cytophagales</taxon>
        <taxon>Hymenobacteraceae</taxon>
        <taxon>Hymenobacter</taxon>
    </lineage>
</organism>
<protein>
    <submittedName>
        <fullName evidence="2">GCN5-related N-acetyltransferase</fullName>
    </submittedName>
</protein>
<dbReference type="EMBL" id="FWWW01000079">
    <property type="protein sequence ID" value="SMB98066.1"/>
    <property type="molecule type" value="Genomic_DNA"/>
</dbReference>
<evidence type="ECO:0000313" key="3">
    <source>
        <dbReference type="Proteomes" id="UP000192266"/>
    </source>
</evidence>
<dbReference type="InterPro" id="IPR016181">
    <property type="entry name" value="Acyl_CoA_acyltransferase"/>
</dbReference>
<dbReference type="InterPro" id="IPR000182">
    <property type="entry name" value="GNAT_dom"/>
</dbReference>
<dbReference type="PANTHER" id="PTHR43792">
    <property type="entry name" value="GNAT FAMILY, PUTATIVE (AFU_ORTHOLOGUE AFUA_3G00765)-RELATED-RELATED"/>
    <property type="match status" value="1"/>
</dbReference>
<dbReference type="OrthoDB" id="9788916at2"/>
<dbReference type="Pfam" id="PF13302">
    <property type="entry name" value="Acetyltransf_3"/>
    <property type="match status" value="1"/>
</dbReference>
<keyword evidence="3" id="KW-1185">Reference proteome</keyword>
<accession>A0A1W1VXK2</accession>
<dbReference type="Gene3D" id="3.40.630.30">
    <property type="match status" value="1"/>
</dbReference>
<proteinExistence type="predicted"/>
<dbReference type="Proteomes" id="UP000192266">
    <property type="component" value="Unassembled WGS sequence"/>
</dbReference>
<dbReference type="PROSITE" id="PS51186">
    <property type="entry name" value="GNAT"/>
    <property type="match status" value="1"/>
</dbReference>
<keyword evidence="2" id="KW-0808">Transferase</keyword>
<dbReference type="PANTHER" id="PTHR43792:SF16">
    <property type="entry name" value="N-ACETYLTRANSFERASE DOMAIN-CONTAINING PROTEIN"/>
    <property type="match status" value="1"/>
</dbReference>
<dbReference type="GO" id="GO:0016747">
    <property type="term" value="F:acyltransferase activity, transferring groups other than amino-acyl groups"/>
    <property type="evidence" value="ECO:0007669"/>
    <property type="project" value="InterPro"/>
</dbReference>
<dbReference type="AlphaFoldDB" id="A0A1W1VXK2"/>
<evidence type="ECO:0000313" key="2">
    <source>
        <dbReference type="EMBL" id="SMB98066.1"/>
    </source>
</evidence>
<dbReference type="STRING" id="645990.SAMN00120144_4162"/>